<feature type="transmembrane region" description="Helical" evidence="2">
    <location>
        <begin position="73"/>
        <end position="91"/>
    </location>
</feature>
<feature type="transmembrane region" description="Helical" evidence="2">
    <location>
        <begin position="103"/>
        <end position="120"/>
    </location>
</feature>
<evidence type="ECO:0000313" key="4">
    <source>
        <dbReference type="Proteomes" id="UP000799428"/>
    </source>
</evidence>
<evidence type="ECO:0000256" key="2">
    <source>
        <dbReference type="SAM" id="Phobius"/>
    </source>
</evidence>
<evidence type="ECO:0000256" key="1">
    <source>
        <dbReference type="SAM" id="MobiDB-lite"/>
    </source>
</evidence>
<gene>
    <name evidence="3" type="ORF">K504DRAFT_503874</name>
</gene>
<keyword evidence="4" id="KW-1185">Reference proteome</keyword>
<dbReference type="Proteomes" id="UP000799428">
    <property type="component" value="Unassembled WGS sequence"/>
</dbReference>
<dbReference type="EMBL" id="MU005773">
    <property type="protein sequence ID" value="KAF2707646.1"/>
    <property type="molecule type" value="Genomic_DNA"/>
</dbReference>
<reference evidence="3" key="1">
    <citation type="journal article" date="2020" name="Stud. Mycol.">
        <title>101 Dothideomycetes genomes: a test case for predicting lifestyles and emergence of pathogens.</title>
        <authorList>
            <person name="Haridas S."/>
            <person name="Albert R."/>
            <person name="Binder M."/>
            <person name="Bloem J."/>
            <person name="Labutti K."/>
            <person name="Salamov A."/>
            <person name="Andreopoulos B."/>
            <person name="Baker S."/>
            <person name="Barry K."/>
            <person name="Bills G."/>
            <person name="Bluhm B."/>
            <person name="Cannon C."/>
            <person name="Castanera R."/>
            <person name="Culley D."/>
            <person name="Daum C."/>
            <person name="Ezra D."/>
            <person name="Gonzalez J."/>
            <person name="Henrissat B."/>
            <person name="Kuo A."/>
            <person name="Liang C."/>
            <person name="Lipzen A."/>
            <person name="Lutzoni F."/>
            <person name="Magnuson J."/>
            <person name="Mondo S."/>
            <person name="Nolan M."/>
            <person name="Ohm R."/>
            <person name="Pangilinan J."/>
            <person name="Park H.-J."/>
            <person name="Ramirez L."/>
            <person name="Alfaro M."/>
            <person name="Sun H."/>
            <person name="Tritt A."/>
            <person name="Yoshinaga Y."/>
            <person name="Zwiers L.-H."/>
            <person name="Turgeon B."/>
            <person name="Goodwin S."/>
            <person name="Spatafora J."/>
            <person name="Crous P."/>
            <person name="Grigoriev I."/>
        </authorList>
    </citation>
    <scope>NUCLEOTIDE SEQUENCE</scope>
    <source>
        <strain evidence="3">CBS 279.74</strain>
    </source>
</reference>
<protein>
    <submittedName>
        <fullName evidence="3">Uncharacterized protein</fullName>
    </submittedName>
</protein>
<keyword evidence="2" id="KW-0812">Transmembrane</keyword>
<feature type="region of interest" description="Disordered" evidence="1">
    <location>
        <begin position="1"/>
        <end position="56"/>
    </location>
</feature>
<evidence type="ECO:0000313" key="3">
    <source>
        <dbReference type="EMBL" id="KAF2707646.1"/>
    </source>
</evidence>
<dbReference type="AlphaFoldDB" id="A0A6G1K452"/>
<accession>A0A6G1K452</accession>
<keyword evidence="2" id="KW-0472">Membrane</keyword>
<proteinExistence type="predicted"/>
<name>A0A6G1K452_9PLEO</name>
<feature type="compositionally biased region" description="Pro residues" evidence="1">
    <location>
        <begin position="1"/>
        <end position="13"/>
    </location>
</feature>
<organism evidence="3 4">
    <name type="scientific">Pleomassaria siparia CBS 279.74</name>
    <dbReference type="NCBI Taxonomy" id="1314801"/>
    <lineage>
        <taxon>Eukaryota</taxon>
        <taxon>Fungi</taxon>
        <taxon>Dikarya</taxon>
        <taxon>Ascomycota</taxon>
        <taxon>Pezizomycotina</taxon>
        <taxon>Dothideomycetes</taxon>
        <taxon>Pleosporomycetidae</taxon>
        <taxon>Pleosporales</taxon>
        <taxon>Pleomassariaceae</taxon>
        <taxon>Pleomassaria</taxon>
    </lineage>
</organism>
<sequence length="143" mass="16111">MDPPPPPPPPPAEPARASSHHHRQSSSQPSQHASRHRTDSTPPNQEPFAVRFGSDPPMSRTIVDFLANPVRPTLLDTFAFPPFFVVCLWCIDIKAVMAVCDVMGRLMGLVYVLWMLYIWVTRRLLGNLRANLWKDGKGEEVKV</sequence>
<keyword evidence="2" id="KW-1133">Transmembrane helix</keyword>